<organism evidence="20 21">
    <name type="scientific">Pseudothermotoga lettingae (strain ATCC BAA-301 / DSM 14385 / NBRC 107922 / TMO)</name>
    <name type="common">Thermotoga lettingae</name>
    <dbReference type="NCBI Taxonomy" id="416591"/>
    <lineage>
        <taxon>Bacteria</taxon>
        <taxon>Thermotogati</taxon>
        <taxon>Thermotogota</taxon>
        <taxon>Thermotogae</taxon>
        <taxon>Thermotogales</taxon>
        <taxon>Thermotogaceae</taxon>
        <taxon>Pseudothermotoga</taxon>
    </lineage>
</organism>
<evidence type="ECO:0000256" key="1">
    <source>
        <dbReference type="ARBA" id="ARBA00001946"/>
    </source>
</evidence>
<evidence type="ECO:0000256" key="7">
    <source>
        <dbReference type="ARBA" id="ARBA00022475"/>
    </source>
</evidence>
<evidence type="ECO:0000256" key="6">
    <source>
        <dbReference type="ARBA" id="ARBA00015850"/>
    </source>
</evidence>
<dbReference type="PANTHER" id="PTHR34148">
    <property type="entry name" value="ADENOSYLCOBINAMIDE-GDP RIBAZOLETRANSFERASE"/>
    <property type="match status" value="1"/>
</dbReference>
<dbReference type="EMBL" id="CP000812">
    <property type="protein sequence ID" value="ABV33799.1"/>
    <property type="molecule type" value="Genomic_DNA"/>
</dbReference>
<dbReference type="EC" id="2.7.8.26" evidence="5 19"/>
<proteinExistence type="inferred from homology"/>
<comment type="cofactor">
    <cofactor evidence="1 19">
        <name>Mg(2+)</name>
        <dbReference type="ChEBI" id="CHEBI:18420"/>
    </cofactor>
</comment>
<dbReference type="KEGG" id="tle:Tlet_1239"/>
<dbReference type="Pfam" id="PF02654">
    <property type="entry name" value="CobS"/>
    <property type="match status" value="1"/>
</dbReference>
<keyword evidence="9 19" id="KW-0808">Transferase</keyword>
<evidence type="ECO:0000256" key="8">
    <source>
        <dbReference type="ARBA" id="ARBA00022573"/>
    </source>
</evidence>
<evidence type="ECO:0000256" key="13">
    <source>
        <dbReference type="ARBA" id="ARBA00023136"/>
    </source>
</evidence>
<evidence type="ECO:0000256" key="17">
    <source>
        <dbReference type="ARBA" id="ARBA00048623"/>
    </source>
</evidence>
<feature type="transmembrane region" description="Helical" evidence="19">
    <location>
        <begin position="169"/>
        <end position="200"/>
    </location>
</feature>
<comment type="function">
    <text evidence="14 19">Joins adenosylcobinamide-GDP and alpha-ribazole to generate adenosylcobalamin (Ado-cobalamin). Also synthesizes adenosylcobalamin 5'-phosphate from adenosylcobinamide-GDP and alpha-ribazole 5'-phosphate.</text>
</comment>
<dbReference type="RefSeq" id="WP_012003275.1">
    <property type="nucleotide sequence ID" value="NC_009828.1"/>
</dbReference>
<feature type="transmembrane region" description="Helical" evidence="19">
    <location>
        <begin position="57"/>
        <end position="76"/>
    </location>
</feature>
<dbReference type="Proteomes" id="UP000002016">
    <property type="component" value="Chromosome"/>
</dbReference>
<comment type="pathway">
    <text evidence="3 19">Cofactor biosynthesis; adenosylcobalamin biosynthesis; adenosylcobalamin from cob(II)yrinate a,c-diamide: step 7/7.</text>
</comment>
<evidence type="ECO:0000313" key="21">
    <source>
        <dbReference type="Proteomes" id="UP000002016"/>
    </source>
</evidence>
<evidence type="ECO:0000256" key="5">
    <source>
        <dbReference type="ARBA" id="ARBA00013200"/>
    </source>
</evidence>
<keyword evidence="10 19" id="KW-0812">Transmembrane</keyword>
<comment type="catalytic activity">
    <reaction evidence="17 19">
        <text>alpha-ribazole + adenosylcob(III)inamide-GDP = adenosylcob(III)alamin + GMP + H(+)</text>
        <dbReference type="Rhea" id="RHEA:16049"/>
        <dbReference type="ChEBI" id="CHEBI:10329"/>
        <dbReference type="ChEBI" id="CHEBI:15378"/>
        <dbReference type="ChEBI" id="CHEBI:18408"/>
        <dbReference type="ChEBI" id="CHEBI:58115"/>
        <dbReference type="ChEBI" id="CHEBI:60487"/>
        <dbReference type="EC" id="2.7.8.26"/>
    </reaction>
</comment>
<evidence type="ECO:0000256" key="15">
    <source>
        <dbReference type="ARBA" id="ARBA00032605"/>
    </source>
</evidence>
<evidence type="ECO:0000256" key="10">
    <source>
        <dbReference type="ARBA" id="ARBA00022692"/>
    </source>
</evidence>
<evidence type="ECO:0000256" key="9">
    <source>
        <dbReference type="ARBA" id="ARBA00022679"/>
    </source>
</evidence>
<reference evidence="20 21" key="1">
    <citation type="submission" date="2007-08" db="EMBL/GenBank/DDBJ databases">
        <title>Complete sequence of Thermotoga lettingae TMO.</title>
        <authorList>
            <consortium name="US DOE Joint Genome Institute"/>
            <person name="Copeland A."/>
            <person name="Lucas S."/>
            <person name="Lapidus A."/>
            <person name="Barry K."/>
            <person name="Glavina del Rio T."/>
            <person name="Dalin E."/>
            <person name="Tice H."/>
            <person name="Pitluck S."/>
            <person name="Foster B."/>
            <person name="Bruce D."/>
            <person name="Schmutz J."/>
            <person name="Larimer F."/>
            <person name="Land M."/>
            <person name="Hauser L."/>
            <person name="Kyrpides N."/>
            <person name="Mikhailova N."/>
            <person name="Nelson K."/>
            <person name="Gogarten J.P."/>
            <person name="Noll K."/>
            <person name="Richardson P."/>
        </authorList>
    </citation>
    <scope>NUCLEOTIDE SEQUENCE [LARGE SCALE GENOMIC DNA]</scope>
    <source>
        <strain evidence="21">ATCC BAA-301 / DSM 14385 / NBRC 107922 / TMO</strain>
    </source>
</reference>
<evidence type="ECO:0000256" key="2">
    <source>
        <dbReference type="ARBA" id="ARBA00004651"/>
    </source>
</evidence>
<name>A8F6L5_PSELT</name>
<comment type="subcellular location">
    <subcellularLocation>
        <location evidence="19">Cell inner membrane</location>
        <topology evidence="19">Multi-pass membrane protein</topology>
    </subcellularLocation>
    <subcellularLocation>
        <location evidence="2">Cell membrane</location>
        <topology evidence="2">Multi-pass membrane protein</topology>
    </subcellularLocation>
</comment>
<gene>
    <name evidence="19" type="primary">cobS</name>
    <name evidence="20" type="ordered locus">Tlet_1239</name>
</gene>
<feature type="transmembrane region" description="Helical" evidence="19">
    <location>
        <begin position="32"/>
        <end position="50"/>
    </location>
</feature>
<keyword evidence="21" id="KW-1185">Reference proteome</keyword>
<evidence type="ECO:0000256" key="4">
    <source>
        <dbReference type="ARBA" id="ARBA00010561"/>
    </source>
</evidence>
<dbReference type="GO" id="GO:0009236">
    <property type="term" value="P:cobalamin biosynthetic process"/>
    <property type="evidence" value="ECO:0007669"/>
    <property type="project" value="UniProtKB-UniRule"/>
</dbReference>
<dbReference type="GO" id="GO:0008818">
    <property type="term" value="F:cobalamin 5'-phosphate synthase activity"/>
    <property type="evidence" value="ECO:0007669"/>
    <property type="project" value="UniProtKB-UniRule"/>
</dbReference>
<keyword evidence="7 19" id="KW-1003">Cell membrane</keyword>
<protein>
    <recommendedName>
        <fullName evidence="6 19">Adenosylcobinamide-GDP ribazoletransferase</fullName>
        <ecNumber evidence="5 19">2.7.8.26</ecNumber>
    </recommendedName>
    <alternativeName>
        <fullName evidence="16 19">Cobalamin synthase</fullName>
    </alternativeName>
    <alternativeName>
        <fullName evidence="15 19">Cobalamin-5'-phosphate synthase</fullName>
    </alternativeName>
</protein>
<dbReference type="AlphaFoldDB" id="A8F6L5"/>
<evidence type="ECO:0000313" key="20">
    <source>
        <dbReference type="EMBL" id="ABV33799.1"/>
    </source>
</evidence>
<dbReference type="STRING" id="416591.Tlet_1239"/>
<keyword evidence="19" id="KW-0997">Cell inner membrane</keyword>
<evidence type="ECO:0000256" key="18">
    <source>
        <dbReference type="ARBA" id="ARBA00049504"/>
    </source>
</evidence>
<dbReference type="HAMAP" id="MF_00719">
    <property type="entry name" value="CobS"/>
    <property type="match status" value="1"/>
</dbReference>
<comment type="similarity">
    <text evidence="4 19">Belongs to the CobS family.</text>
</comment>
<dbReference type="OrthoDB" id="9794626at2"/>
<keyword evidence="8 19" id="KW-0169">Cobalamin biosynthesis</keyword>
<dbReference type="eggNOG" id="COG0368">
    <property type="taxonomic scope" value="Bacteria"/>
</dbReference>
<evidence type="ECO:0000256" key="12">
    <source>
        <dbReference type="ARBA" id="ARBA00022989"/>
    </source>
</evidence>
<dbReference type="GO" id="GO:0005886">
    <property type="term" value="C:plasma membrane"/>
    <property type="evidence" value="ECO:0007669"/>
    <property type="project" value="UniProtKB-SubCell"/>
</dbReference>
<keyword evidence="13 19" id="KW-0472">Membrane</keyword>
<reference evidence="20 21" key="2">
    <citation type="journal article" date="2009" name="Proc. Natl. Acad. Sci. U.S.A.">
        <title>On the chimeric nature, thermophilic origin, and phylogenetic placement of the Thermotogales.</title>
        <authorList>
            <person name="Zhaxybayeva O."/>
            <person name="Swithers K.S."/>
            <person name="Lapierre P."/>
            <person name="Fournier G.P."/>
            <person name="Bickhart D.M."/>
            <person name="DeBoy R.T."/>
            <person name="Nelson K.E."/>
            <person name="Nesbo C.L."/>
            <person name="Doolittle W.F."/>
            <person name="Gogarten J.P."/>
            <person name="Noll K.M."/>
        </authorList>
    </citation>
    <scope>NUCLEOTIDE SEQUENCE [LARGE SCALE GENOMIC DNA]</scope>
    <source>
        <strain evidence="21">ATCC BAA-301 / DSM 14385 / NBRC 107922 / TMO</strain>
    </source>
</reference>
<dbReference type="GO" id="GO:0051073">
    <property type="term" value="F:adenosylcobinamide-GDP ribazoletransferase activity"/>
    <property type="evidence" value="ECO:0007669"/>
    <property type="project" value="UniProtKB-UniRule"/>
</dbReference>
<evidence type="ECO:0000256" key="16">
    <source>
        <dbReference type="ARBA" id="ARBA00032853"/>
    </source>
</evidence>
<keyword evidence="11 19" id="KW-0460">Magnesium</keyword>
<evidence type="ECO:0000256" key="11">
    <source>
        <dbReference type="ARBA" id="ARBA00022842"/>
    </source>
</evidence>
<evidence type="ECO:0000256" key="19">
    <source>
        <dbReference type="HAMAP-Rule" id="MF_00719"/>
    </source>
</evidence>
<feature type="transmembrane region" description="Helical" evidence="19">
    <location>
        <begin position="104"/>
        <end position="123"/>
    </location>
</feature>
<dbReference type="InterPro" id="IPR003805">
    <property type="entry name" value="CobS"/>
</dbReference>
<sequence length="237" mass="26366">MMNDFLTALSFISRLPVKLNNTENFETNIKKAPSYFTLVGYIPGFIYFFTSLWSENIFIRIAGIAAGFYLFDLFHFDGLLDMLDGFLNQSDKEKRLLIMSKGNVGPFAVFYGTLYVIAFYNLFSHLDPTDFLFGSVFGRYSMSILISISKPAKNTGLGAMFFPAYKYTPLIAALFSAPMLCLGCVKFILSFLVSFLTAIFVKIISEKKISGITGDVIGGTSLLSQMFILLSIAGVEL</sequence>
<comment type="catalytic activity">
    <reaction evidence="18 19">
        <text>alpha-ribazole 5'-phosphate + adenosylcob(III)inamide-GDP = adenosylcob(III)alamin 5'-phosphate + GMP + H(+)</text>
        <dbReference type="Rhea" id="RHEA:23560"/>
        <dbReference type="ChEBI" id="CHEBI:15378"/>
        <dbReference type="ChEBI" id="CHEBI:57918"/>
        <dbReference type="ChEBI" id="CHEBI:58115"/>
        <dbReference type="ChEBI" id="CHEBI:60487"/>
        <dbReference type="ChEBI" id="CHEBI:60493"/>
        <dbReference type="EC" id="2.7.8.26"/>
    </reaction>
</comment>
<accession>A8F6L5</accession>
<keyword evidence="12 19" id="KW-1133">Transmembrane helix</keyword>
<evidence type="ECO:0000256" key="14">
    <source>
        <dbReference type="ARBA" id="ARBA00025228"/>
    </source>
</evidence>
<evidence type="ECO:0000256" key="3">
    <source>
        <dbReference type="ARBA" id="ARBA00004663"/>
    </source>
</evidence>
<dbReference type="UniPathway" id="UPA00148">
    <property type="reaction ID" value="UER00238"/>
</dbReference>
<dbReference type="HOGENOM" id="CLU_057426_1_2_0"/>
<dbReference type="PANTHER" id="PTHR34148:SF1">
    <property type="entry name" value="ADENOSYLCOBINAMIDE-GDP RIBAZOLETRANSFERASE"/>
    <property type="match status" value="1"/>
</dbReference>